<evidence type="ECO:0000256" key="1">
    <source>
        <dbReference type="ARBA" id="ARBA00023002"/>
    </source>
</evidence>
<comment type="caution">
    <text evidence="3">The sequence shown here is derived from an EMBL/GenBank/DDBJ whole genome shotgun (WGS) entry which is preliminary data.</text>
</comment>
<dbReference type="InterPro" id="IPR036812">
    <property type="entry name" value="NAD(P)_OxRdtase_dom_sf"/>
</dbReference>
<dbReference type="AlphaFoldDB" id="A0A8K0TJ10"/>
<dbReference type="GO" id="GO:0005737">
    <property type="term" value="C:cytoplasm"/>
    <property type="evidence" value="ECO:0007669"/>
    <property type="project" value="TreeGrafter"/>
</dbReference>
<dbReference type="InterPro" id="IPR050791">
    <property type="entry name" value="Aldo-Keto_reductase"/>
</dbReference>
<dbReference type="GO" id="GO:0016491">
    <property type="term" value="F:oxidoreductase activity"/>
    <property type="evidence" value="ECO:0007669"/>
    <property type="project" value="UniProtKB-KW"/>
</dbReference>
<reference evidence="3" key="1">
    <citation type="journal article" date="2021" name="Nat. Commun.">
        <title>Genetic determinants of endophytism in the Arabidopsis root mycobiome.</title>
        <authorList>
            <person name="Mesny F."/>
            <person name="Miyauchi S."/>
            <person name="Thiergart T."/>
            <person name="Pickel B."/>
            <person name="Atanasova L."/>
            <person name="Karlsson M."/>
            <person name="Huettel B."/>
            <person name="Barry K.W."/>
            <person name="Haridas S."/>
            <person name="Chen C."/>
            <person name="Bauer D."/>
            <person name="Andreopoulos W."/>
            <person name="Pangilinan J."/>
            <person name="LaButti K."/>
            <person name="Riley R."/>
            <person name="Lipzen A."/>
            <person name="Clum A."/>
            <person name="Drula E."/>
            <person name="Henrissat B."/>
            <person name="Kohler A."/>
            <person name="Grigoriev I.V."/>
            <person name="Martin F.M."/>
            <person name="Hacquard S."/>
        </authorList>
    </citation>
    <scope>NUCLEOTIDE SEQUENCE</scope>
    <source>
        <strain evidence="3">MPI-CAGE-AT-0016</strain>
    </source>
</reference>
<evidence type="ECO:0000313" key="4">
    <source>
        <dbReference type="Proteomes" id="UP000813385"/>
    </source>
</evidence>
<evidence type="ECO:0000313" key="3">
    <source>
        <dbReference type="EMBL" id="KAH7359293.1"/>
    </source>
</evidence>
<proteinExistence type="predicted"/>
<keyword evidence="1" id="KW-0560">Oxidoreductase</keyword>
<sequence length="341" mass="36713">MSTSVPQRALGRNGPLVPALGFGLISLSYPTYGSLPPDEERFAVLDRAFELGATFWDSADIYGDGEAFLGQWFKKTGQRDRIFLATKFGYLKRAGSIHEIDSSAKYCKEACEASLRALGTDYIDLYYPHNVNTETPIEETMGALVELQVDGKIKHIGLSMISGATLRRAVAVAPVAAVQVGYSLFTRDIEGTAGTDILAVARELGVAIIAATPLDRGLITPTFVEGIPSDKGDIRGAVFPRFSEANAEANKATVAKIAAAAEARGCSVPQLCLAWLLKQGDDVIPIPGTKRIAYLEDNWGALKVELSDDEEKEIRAMADGVAGGHTPEFYMSMLFRDTKAA</sequence>
<name>A0A8K0TJ10_9PEZI</name>
<dbReference type="PANTHER" id="PTHR43625:SF40">
    <property type="entry name" value="ALDO-KETO REDUCTASE YAKC [NADP(+)]"/>
    <property type="match status" value="1"/>
</dbReference>
<dbReference type="Gene3D" id="3.20.20.100">
    <property type="entry name" value="NADP-dependent oxidoreductase domain"/>
    <property type="match status" value="1"/>
</dbReference>
<dbReference type="EMBL" id="JAGPXD010000004">
    <property type="protein sequence ID" value="KAH7359293.1"/>
    <property type="molecule type" value="Genomic_DNA"/>
</dbReference>
<dbReference type="PANTHER" id="PTHR43625">
    <property type="entry name" value="AFLATOXIN B1 ALDEHYDE REDUCTASE"/>
    <property type="match status" value="1"/>
</dbReference>
<keyword evidence="4" id="KW-1185">Reference proteome</keyword>
<dbReference type="OrthoDB" id="37537at2759"/>
<organism evidence="3 4">
    <name type="scientific">Plectosphaerella cucumerina</name>
    <dbReference type="NCBI Taxonomy" id="40658"/>
    <lineage>
        <taxon>Eukaryota</taxon>
        <taxon>Fungi</taxon>
        <taxon>Dikarya</taxon>
        <taxon>Ascomycota</taxon>
        <taxon>Pezizomycotina</taxon>
        <taxon>Sordariomycetes</taxon>
        <taxon>Hypocreomycetidae</taxon>
        <taxon>Glomerellales</taxon>
        <taxon>Plectosphaerellaceae</taxon>
        <taxon>Plectosphaerella</taxon>
    </lineage>
</organism>
<accession>A0A8K0TJ10</accession>
<feature type="domain" description="NADP-dependent oxidoreductase" evidence="2">
    <location>
        <begin position="20"/>
        <end position="317"/>
    </location>
</feature>
<evidence type="ECO:0000259" key="2">
    <source>
        <dbReference type="Pfam" id="PF00248"/>
    </source>
</evidence>
<dbReference type="Proteomes" id="UP000813385">
    <property type="component" value="Unassembled WGS sequence"/>
</dbReference>
<dbReference type="InterPro" id="IPR023210">
    <property type="entry name" value="NADP_OxRdtase_dom"/>
</dbReference>
<protein>
    <submittedName>
        <fullName evidence="3">Aldo-keto reductase</fullName>
    </submittedName>
</protein>
<dbReference type="SUPFAM" id="SSF51430">
    <property type="entry name" value="NAD(P)-linked oxidoreductase"/>
    <property type="match status" value="1"/>
</dbReference>
<gene>
    <name evidence="3" type="ORF">B0T11DRAFT_244548</name>
</gene>
<dbReference type="Pfam" id="PF00248">
    <property type="entry name" value="Aldo_ket_red"/>
    <property type="match status" value="1"/>
</dbReference>